<comment type="caution">
    <text evidence="7">The sequence shown here is derived from an EMBL/GenBank/DDBJ whole genome shotgun (WGS) entry which is preliminary data.</text>
</comment>
<dbReference type="PANTHER" id="PTHR24345:SF0">
    <property type="entry name" value="CELL CYCLE SERINE_THREONINE-PROTEIN KINASE CDC5_MSD2"/>
    <property type="match status" value="1"/>
</dbReference>
<dbReference type="InterPro" id="IPR000719">
    <property type="entry name" value="Prot_kinase_dom"/>
</dbReference>
<keyword evidence="2" id="KW-0808">Transferase</keyword>
<feature type="domain" description="Protein kinase" evidence="6">
    <location>
        <begin position="9"/>
        <end position="268"/>
    </location>
</feature>
<keyword evidence="8" id="KW-1185">Reference proteome</keyword>
<evidence type="ECO:0000259" key="6">
    <source>
        <dbReference type="PROSITE" id="PS50011"/>
    </source>
</evidence>
<organism evidence="7 8">
    <name type="scientific">Blomia tropicalis</name>
    <name type="common">Mite</name>
    <dbReference type="NCBI Taxonomy" id="40697"/>
    <lineage>
        <taxon>Eukaryota</taxon>
        <taxon>Metazoa</taxon>
        <taxon>Ecdysozoa</taxon>
        <taxon>Arthropoda</taxon>
        <taxon>Chelicerata</taxon>
        <taxon>Arachnida</taxon>
        <taxon>Acari</taxon>
        <taxon>Acariformes</taxon>
        <taxon>Sarcoptiformes</taxon>
        <taxon>Astigmata</taxon>
        <taxon>Glycyphagoidea</taxon>
        <taxon>Echimyopodidae</taxon>
        <taxon>Blomia</taxon>
    </lineage>
</organism>
<dbReference type="AlphaFoldDB" id="A0A9Q0M3P0"/>
<evidence type="ECO:0000256" key="2">
    <source>
        <dbReference type="ARBA" id="ARBA00022679"/>
    </source>
</evidence>
<accession>A0A9Q0M3P0</accession>
<dbReference type="GO" id="GO:0004674">
    <property type="term" value="F:protein serine/threonine kinase activity"/>
    <property type="evidence" value="ECO:0007669"/>
    <property type="project" value="UniProtKB-KW"/>
</dbReference>
<dbReference type="PANTHER" id="PTHR24345">
    <property type="entry name" value="SERINE/THREONINE-PROTEIN KINASE PLK"/>
    <property type="match status" value="1"/>
</dbReference>
<dbReference type="Gene3D" id="1.10.510.10">
    <property type="entry name" value="Transferase(Phosphotransferase) domain 1"/>
    <property type="match status" value="1"/>
</dbReference>
<dbReference type="PIRSF" id="PIRSF000654">
    <property type="entry name" value="Integrin-linked_kinase"/>
    <property type="match status" value="1"/>
</dbReference>
<gene>
    <name evidence="7" type="ORF">RDWZM_009571</name>
</gene>
<dbReference type="PROSITE" id="PS00108">
    <property type="entry name" value="PROTEIN_KINASE_ST"/>
    <property type="match status" value="1"/>
</dbReference>
<evidence type="ECO:0000256" key="5">
    <source>
        <dbReference type="ARBA" id="ARBA00022840"/>
    </source>
</evidence>
<dbReference type="GO" id="GO:0005524">
    <property type="term" value="F:ATP binding"/>
    <property type="evidence" value="ECO:0007669"/>
    <property type="project" value="UniProtKB-KW"/>
</dbReference>
<dbReference type="SUPFAM" id="SSF56112">
    <property type="entry name" value="Protein kinase-like (PK-like)"/>
    <property type="match status" value="1"/>
</dbReference>
<reference evidence="7" key="1">
    <citation type="submission" date="2022-12" db="EMBL/GenBank/DDBJ databases">
        <title>Genome assemblies of Blomia tropicalis.</title>
        <authorList>
            <person name="Cui Y."/>
        </authorList>
    </citation>
    <scope>NUCLEOTIDE SEQUENCE</scope>
    <source>
        <tissue evidence="7">Adult mites</tissue>
    </source>
</reference>
<sequence length="281" mass="33069">MNILEQRGYQSFVKLDSGGQANVYKTIKNGQLYAMKVVRVECPNSPNLDDDLKRELQIVRNLKHPNCIHVEEMFRTKNKIYIIMDYMPNGTIGTISRNSGPLCEWNVKLWFCPVARAIKYLHDNHIAHRDLKLDNILLDQFLNPILSDFGFSRFVAYNENGQVQYSNTYCGTVSFNAPEILNRTIYDPYKADIWSCGVMLFIMINQFYPFDRRNRSLMYKNQMSRNYHLQEHIDKRTSDELKDLINTLLEPNPSLRPNIDDVCNHVWFPIIMNEKQFTQLQ</sequence>
<dbReference type="OMA" id="FIMINQF"/>
<name>A0A9Q0M3P0_BLOTA</name>
<evidence type="ECO:0000256" key="4">
    <source>
        <dbReference type="ARBA" id="ARBA00022777"/>
    </source>
</evidence>
<dbReference type="SMART" id="SM00220">
    <property type="entry name" value="S_TKc"/>
    <property type="match status" value="1"/>
</dbReference>
<keyword evidence="1" id="KW-0723">Serine/threonine-protein kinase</keyword>
<keyword evidence="5" id="KW-0067">ATP-binding</keyword>
<evidence type="ECO:0000256" key="1">
    <source>
        <dbReference type="ARBA" id="ARBA00022527"/>
    </source>
</evidence>
<dbReference type="FunFam" id="1.10.510.10:FF:000571">
    <property type="entry name" value="Maternal embryonic leucine zipper kinase"/>
    <property type="match status" value="1"/>
</dbReference>
<keyword evidence="3" id="KW-0547">Nucleotide-binding</keyword>
<evidence type="ECO:0000313" key="7">
    <source>
        <dbReference type="EMBL" id="KAJ6218414.1"/>
    </source>
</evidence>
<proteinExistence type="predicted"/>
<dbReference type="Proteomes" id="UP001142055">
    <property type="component" value="Chromosome 3"/>
</dbReference>
<dbReference type="InterPro" id="IPR008271">
    <property type="entry name" value="Ser/Thr_kinase_AS"/>
</dbReference>
<dbReference type="GO" id="GO:0005634">
    <property type="term" value="C:nucleus"/>
    <property type="evidence" value="ECO:0007669"/>
    <property type="project" value="TreeGrafter"/>
</dbReference>
<keyword evidence="4" id="KW-0418">Kinase</keyword>
<evidence type="ECO:0000256" key="3">
    <source>
        <dbReference type="ARBA" id="ARBA00022741"/>
    </source>
</evidence>
<evidence type="ECO:0000313" key="8">
    <source>
        <dbReference type="Proteomes" id="UP001142055"/>
    </source>
</evidence>
<dbReference type="InterPro" id="IPR011009">
    <property type="entry name" value="Kinase-like_dom_sf"/>
</dbReference>
<dbReference type="PROSITE" id="PS50011">
    <property type="entry name" value="PROTEIN_KINASE_DOM"/>
    <property type="match status" value="1"/>
</dbReference>
<dbReference type="EMBL" id="JAPWDV010000003">
    <property type="protein sequence ID" value="KAJ6218414.1"/>
    <property type="molecule type" value="Genomic_DNA"/>
</dbReference>
<protein>
    <recommendedName>
        <fullName evidence="6">Protein kinase domain-containing protein</fullName>
    </recommendedName>
</protein>
<dbReference type="Pfam" id="PF00069">
    <property type="entry name" value="Pkinase"/>
    <property type="match status" value="1"/>
</dbReference>